<accession>A0A9W9D1N9</accession>
<organism evidence="10 11">
    <name type="scientific">Gnomoniopsis smithogilvyi</name>
    <dbReference type="NCBI Taxonomy" id="1191159"/>
    <lineage>
        <taxon>Eukaryota</taxon>
        <taxon>Fungi</taxon>
        <taxon>Dikarya</taxon>
        <taxon>Ascomycota</taxon>
        <taxon>Pezizomycotina</taxon>
        <taxon>Sordariomycetes</taxon>
        <taxon>Sordariomycetidae</taxon>
        <taxon>Diaporthales</taxon>
        <taxon>Gnomoniaceae</taxon>
        <taxon>Gnomoniopsis</taxon>
    </lineage>
</organism>
<dbReference type="Proteomes" id="UP001140453">
    <property type="component" value="Unassembled WGS sequence"/>
</dbReference>
<dbReference type="SUPFAM" id="SSF90123">
    <property type="entry name" value="ABC transporter transmembrane region"/>
    <property type="match status" value="1"/>
</dbReference>
<feature type="transmembrane region" description="Helical" evidence="8">
    <location>
        <begin position="94"/>
        <end position="115"/>
    </location>
</feature>
<reference evidence="10" key="1">
    <citation type="submission" date="2022-10" db="EMBL/GenBank/DDBJ databases">
        <title>Tapping the CABI collections for fungal endophytes: first genome assemblies for Collariella, Neodidymelliopsis, Ascochyta clinopodiicola, Didymella pomorum, Didymosphaeria variabile, Neocosmospora piperis and Neocucurbitaria cava.</title>
        <authorList>
            <person name="Hill R."/>
        </authorList>
    </citation>
    <scope>NUCLEOTIDE SEQUENCE</scope>
    <source>
        <strain evidence="10">IMI 355082</strain>
    </source>
</reference>
<feature type="transmembrane region" description="Helical" evidence="8">
    <location>
        <begin position="300"/>
        <end position="319"/>
    </location>
</feature>
<dbReference type="Gene3D" id="1.20.1560.10">
    <property type="entry name" value="ABC transporter type 1, transmembrane domain"/>
    <property type="match status" value="1"/>
</dbReference>
<feature type="transmembrane region" description="Helical" evidence="8">
    <location>
        <begin position="127"/>
        <end position="146"/>
    </location>
</feature>
<keyword evidence="3 8" id="KW-0812">Transmembrane</keyword>
<keyword evidence="6 8" id="KW-1133">Transmembrane helix</keyword>
<dbReference type="PROSITE" id="PS50929">
    <property type="entry name" value="ABC_TM1F"/>
    <property type="match status" value="1"/>
</dbReference>
<dbReference type="PANTHER" id="PTHR24223:SF399">
    <property type="entry name" value="ABC TRANSPORTER ATNG"/>
    <property type="match status" value="1"/>
</dbReference>
<dbReference type="GO" id="GO:0016020">
    <property type="term" value="C:membrane"/>
    <property type="evidence" value="ECO:0007669"/>
    <property type="project" value="UniProtKB-SubCell"/>
</dbReference>
<feature type="transmembrane region" description="Helical" evidence="8">
    <location>
        <begin position="267"/>
        <end position="288"/>
    </location>
</feature>
<feature type="transmembrane region" description="Helical" evidence="8">
    <location>
        <begin position="27"/>
        <end position="46"/>
    </location>
</feature>
<evidence type="ECO:0000256" key="5">
    <source>
        <dbReference type="ARBA" id="ARBA00022840"/>
    </source>
</evidence>
<evidence type="ECO:0000256" key="8">
    <source>
        <dbReference type="SAM" id="Phobius"/>
    </source>
</evidence>
<dbReference type="Pfam" id="PF24357">
    <property type="entry name" value="TMD0_ABC"/>
    <property type="match status" value="1"/>
</dbReference>
<evidence type="ECO:0000313" key="11">
    <source>
        <dbReference type="Proteomes" id="UP001140453"/>
    </source>
</evidence>
<evidence type="ECO:0000313" key="10">
    <source>
        <dbReference type="EMBL" id="KAJ4396574.1"/>
    </source>
</evidence>
<keyword evidence="11" id="KW-1185">Reference proteome</keyword>
<evidence type="ECO:0000256" key="3">
    <source>
        <dbReference type="ARBA" id="ARBA00022692"/>
    </source>
</evidence>
<keyword evidence="4" id="KW-0547">Nucleotide-binding</keyword>
<feature type="transmembrane region" description="Helical" evidence="8">
    <location>
        <begin position="67"/>
        <end position="88"/>
    </location>
</feature>
<protein>
    <recommendedName>
        <fullName evidence="9">ABC transmembrane type-1 domain-containing protein</fullName>
    </recommendedName>
</protein>
<feature type="transmembrane region" description="Helical" evidence="8">
    <location>
        <begin position="399"/>
        <end position="421"/>
    </location>
</feature>
<dbReference type="InterPro" id="IPR036640">
    <property type="entry name" value="ABC1_TM_sf"/>
</dbReference>
<dbReference type="InterPro" id="IPR011527">
    <property type="entry name" value="ABC1_TM_dom"/>
</dbReference>
<name>A0A9W9D1N9_9PEZI</name>
<proteinExistence type="predicted"/>
<feature type="transmembrane region" description="Helical" evidence="8">
    <location>
        <begin position="152"/>
        <end position="171"/>
    </location>
</feature>
<comment type="caution">
    <text evidence="10">The sequence shown here is derived from an EMBL/GenBank/DDBJ whole genome shotgun (WGS) entry which is preliminary data.</text>
</comment>
<dbReference type="PANTHER" id="PTHR24223">
    <property type="entry name" value="ATP-BINDING CASSETTE SUB-FAMILY C"/>
    <property type="match status" value="1"/>
</dbReference>
<evidence type="ECO:0000256" key="4">
    <source>
        <dbReference type="ARBA" id="ARBA00022741"/>
    </source>
</evidence>
<dbReference type="GO" id="GO:0140359">
    <property type="term" value="F:ABC-type transporter activity"/>
    <property type="evidence" value="ECO:0007669"/>
    <property type="project" value="InterPro"/>
</dbReference>
<keyword evidence="7 8" id="KW-0472">Membrane</keyword>
<evidence type="ECO:0000259" key="9">
    <source>
        <dbReference type="PROSITE" id="PS50929"/>
    </source>
</evidence>
<feature type="domain" description="ABC transmembrane type-1" evidence="9">
    <location>
        <begin position="271"/>
        <end position="435"/>
    </location>
</feature>
<keyword evidence="5" id="KW-0067">ATP-binding</keyword>
<dbReference type="EMBL" id="JAPEVB010000001">
    <property type="protein sequence ID" value="KAJ4396574.1"/>
    <property type="molecule type" value="Genomic_DNA"/>
</dbReference>
<dbReference type="InterPro" id="IPR056227">
    <property type="entry name" value="TMD0_ABC"/>
</dbReference>
<dbReference type="InterPro" id="IPR050173">
    <property type="entry name" value="ABC_transporter_C-like"/>
</dbReference>
<evidence type="ECO:0000256" key="6">
    <source>
        <dbReference type="ARBA" id="ARBA00022989"/>
    </source>
</evidence>
<dbReference type="AlphaFoldDB" id="A0A9W9D1N9"/>
<dbReference type="OrthoDB" id="6500128at2759"/>
<gene>
    <name evidence="10" type="ORF">N0V93_000795</name>
</gene>
<evidence type="ECO:0000256" key="2">
    <source>
        <dbReference type="ARBA" id="ARBA00022448"/>
    </source>
</evidence>
<comment type="subcellular location">
    <subcellularLocation>
        <location evidence="1">Membrane</location>
        <topology evidence="1">Multi-pass membrane protein</topology>
    </subcellularLocation>
</comment>
<dbReference type="GO" id="GO:0005524">
    <property type="term" value="F:ATP binding"/>
    <property type="evidence" value="ECO:0007669"/>
    <property type="project" value="UniProtKB-KW"/>
</dbReference>
<sequence length="435" mass="46869">MNVSADASFGPQLEGQFDFTLLFEQSIFSIGPSALFLVVAPVRVAVLASRKPGAWKTARSKRLWSKLACLTVLFILQVVVLVLWSLPATPHTEISVAAASLSLVEILAMGCLVWAEHRYSPSPSMTLSIYLSVTILLDLSIVRSLFLRSDLVALGGITAGTLALKLFILALEEVPKKNSTGSKVSEEVSSGLWSRSVFWWLLTTFRKGFNSFLGIDDLSTLAGDSQLHSPSLISRLGHKWQLADKSARYCLACAAFRAFQSIFWAGVIPRLCFTGFSFAQPFLINTIVNSLGASTHQDSHQVAGGLVGATALIYVGIALSKCHYTHCANRLIVAVRGGLVALIFDKAIALDASTAKDSAAVTLMSTDIDGIASALQKIHDIWASFIELGLAIFLLERQIGSACFLILIPAMVSSFATGRVARGMGPARMEWNSKV</sequence>
<keyword evidence="2" id="KW-0813">Transport</keyword>
<evidence type="ECO:0000256" key="7">
    <source>
        <dbReference type="ARBA" id="ARBA00023136"/>
    </source>
</evidence>
<evidence type="ECO:0000256" key="1">
    <source>
        <dbReference type="ARBA" id="ARBA00004141"/>
    </source>
</evidence>